<evidence type="ECO:0000313" key="2">
    <source>
        <dbReference type="Proteomes" id="UP001164250"/>
    </source>
</evidence>
<proteinExistence type="predicted"/>
<evidence type="ECO:0000313" key="1">
    <source>
        <dbReference type="EMBL" id="KAJ0095513.1"/>
    </source>
</evidence>
<reference evidence="2" key="1">
    <citation type="journal article" date="2023" name="G3 (Bethesda)">
        <title>Genome assembly and association tests identify interacting loci associated with vigor, precocity, and sex in interspecific pistachio rootstocks.</title>
        <authorList>
            <person name="Palmer W."/>
            <person name="Jacygrad E."/>
            <person name="Sagayaradj S."/>
            <person name="Cavanaugh K."/>
            <person name="Han R."/>
            <person name="Bertier L."/>
            <person name="Beede B."/>
            <person name="Kafkas S."/>
            <person name="Golino D."/>
            <person name="Preece J."/>
            <person name="Michelmore R."/>
        </authorList>
    </citation>
    <scope>NUCLEOTIDE SEQUENCE [LARGE SCALE GENOMIC DNA]</scope>
</reference>
<dbReference type="EMBL" id="CM047902">
    <property type="protein sequence ID" value="KAJ0095513.1"/>
    <property type="molecule type" value="Genomic_DNA"/>
</dbReference>
<dbReference type="Proteomes" id="UP001164250">
    <property type="component" value="Chromosome 6"/>
</dbReference>
<accession>A0ACC1B9M5</accession>
<sequence>MGESFVQGVPKLEELRIRGCKDITFKGMESRQDISSLHGLAPERCSQVLSTVAEGEEKQLQQRLPCRLHNLELRDCENLAKLPQTLHNLTSLTDISIKNCSNLVSFTEVVGLPSQLRSITIENCKARGVEALVHSSMTALESFKISDCESVKYIARVQLPPNVKRLDIKYCNNLQTLVDNEVSEMLEEKNQLVRDAGRAKEFSVVQAVHQLLCIRMFIYVGFFGIFVPSYVFSLHISLDMDMSFLVNFVFFI</sequence>
<comment type="caution">
    <text evidence="1">The sequence shown here is derived from an EMBL/GenBank/DDBJ whole genome shotgun (WGS) entry which is preliminary data.</text>
</comment>
<name>A0ACC1B9M5_9ROSI</name>
<protein>
    <submittedName>
        <fullName evidence="1">Uncharacterized protein</fullName>
    </submittedName>
</protein>
<organism evidence="1 2">
    <name type="scientific">Pistacia atlantica</name>
    <dbReference type="NCBI Taxonomy" id="434234"/>
    <lineage>
        <taxon>Eukaryota</taxon>
        <taxon>Viridiplantae</taxon>
        <taxon>Streptophyta</taxon>
        <taxon>Embryophyta</taxon>
        <taxon>Tracheophyta</taxon>
        <taxon>Spermatophyta</taxon>
        <taxon>Magnoliopsida</taxon>
        <taxon>eudicotyledons</taxon>
        <taxon>Gunneridae</taxon>
        <taxon>Pentapetalae</taxon>
        <taxon>rosids</taxon>
        <taxon>malvids</taxon>
        <taxon>Sapindales</taxon>
        <taxon>Anacardiaceae</taxon>
        <taxon>Pistacia</taxon>
    </lineage>
</organism>
<keyword evidence="2" id="KW-1185">Reference proteome</keyword>
<gene>
    <name evidence="1" type="ORF">Patl1_17103</name>
</gene>